<dbReference type="GO" id="GO:0006098">
    <property type="term" value="P:pentose-phosphate shunt"/>
    <property type="evidence" value="ECO:0007669"/>
    <property type="project" value="UniProtKB-UniPathway"/>
</dbReference>
<feature type="chain" id="PRO_5003117295" evidence="3">
    <location>
        <begin position="31"/>
        <end position="422"/>
    </location>
</feature>
<dbReference type="InterPro" id="IPR018225">
    <property type="entry name" value="Transaldolase_AS"/>
</dbReference>
<evidence type="ECO:0000256" key="1">
    <source>
        <dbReference type="ARBA" id="ARBA00023270"/>
    </source>
</evidence>
<dbReference type="Gene3D" id="3.20.20.70">
    <property type="entry name" value="Aldolase class I"/>
    <property type="match status" value="1"/>
</dbReference>
<dbReference type="SUPFAM" id="SSF51569">
    <property type="entry name" value="Aldolase"/>
    <property type="match status" value="1"/>
</dbReference>
<feature type="signal peptide" evidence="3">
    <location>
        <begin position="1"/>
        <end position="30"/>
    </location>
</feature>
<evidence type="ECO:0000256" key="3">
    <source>
        <dbReference type="SAM" id="SignalP"/>
    </source>
</evidence>
<name>D8LMM8_ECTSI</name>
<feature type="compositionally biased region" description="Polar residues" evidence="2">
    <location>
        <begin position="43"/>
        <end position="55"/>
    </location>
</feature>
<accession>D8LMM8</accession>
<dbReference type="InterPro" id="IPR013785">
    <property type="entry name" value="Aldolase_TIM"/>
</dbReference>
<feature type="compositionally biased region" description="Low complexity" evidence="2">
    <location>
        <begin position="266"/>
        <end position="284"/>
    </location>
</feature>
<protein>
    <submittedName>
        <fullName evidence="4">Transaldolase B</fullName>
    </submittedName>
</protein>
<feature type="region of interest" description="Disordered" evidence="2">
    <location>
        <begin position="43"/>
        <end position="78"/>
    </location>
</feature>
<feature type="region of interest" description="Disordered" evidence="2">
    <location>
        <begin position="350"/>
        <end position="386"/>
    </location>
</feature>
<dbReference type="STRING" id="2880.D8LMM8"/>
<dbReference type="UniPathway" id="UPA00115">
    <property type="reaction ID" value="UER00414"/>
</dbReference>
<dbReference type="PANTHER" id="PTHR10683:SF18">
    <property type="entry name" value="TRANSALDOLASE"/>
    <property type="match status" value="1"/>
</dbReference>
<dbReference type="EMBL" id="FN649760">
    <property type="protein sequence ID" value="CBN79725.1"/>
    <property type="molecule type" value="Genomic_DNA"/>
</dbReference>
<dbReference type="InterPro" id="IPR001585">
    <property type="entry name" value="TAL/FSA"/>
</dbReference>
<keyword evidence="5" id="KW-1185">Reference proteome</keyword>
<sequence length="422" mass="44408">MARLSPIVRRAKCPQLLLLLLPLLLPLATGFASSRWLITGASTAQTTGSPQQPCRQSHIHGEPRRASNRGDSGVTAPNNLLEQVQRRTTVWADTADLSTVEQLNHDLGLVDVTTNPSIVAATALQGAGSAGSLLVQTPSGSGAASKLESHERIAVDIGRRLLQVVPGRVCTQLDIRCTDAENMVKKARGLVSTYSEAGIPRERVLIKTPATWAGIRATERLEREGIRCLVTLVCSRVQGQAAAEAGASIIATYVGRVSDWHKKAAASETTGGAPAPPGTANAPASCASEDPGVTLTTDLKDYFVSHGLPTEVMGASFRSADQVEALAGCDHLTIAPRLITEMARLPPRVGTAGVPTSGNMPPEQETRRPSEPMNGNPSKPDEESFLAALGRDTCGTEVLRSSVEGFARDTAALEAAVAKAER</sequence>
<feature type="region of interest" description="Disordered" evidence="2">
    <location>
        <begin position="265"/>
        <end position="289"/>
    </location>
</feature>
<dbReference type="OrthoDB" id="2015515at2759"/>
<keyword evidence="1" id="KW-0704">Schiff base</keyword>
<keyword evidence="3" id="KW-0732">Signal</keyword>
<dbReference type="AlphaFoldDB" id="D8LMM8"/>
<dbReference type="Proteomes" id="UP000002630">
    <property type="component" value="Unassembled WGS sequence"/>
</dbReference>
<proteinExistence type="predicted"/>
<reference evidence="4 5" key="1">
    <citation type="journal article" date="2010" name="Nature">
        <title>The Ectocarpus genome and the independent evolution of multicellularity in brown algae.</title>
        <authorList>
            <person name="Cock J.M."/>
            <person name="Sterck L."/>
            <person name="Rouze P."/>
            <person name="Scornet D."/>
            <person name="Allen A.E."/>
            <person name="Amoutzias G."/>
            <person name="Anthouard V."/>
            <person name="Artiguenave F."/>
            <person name="Aury J.M."/>
            <person name="Badger J.H."/>
            <person name="Beszteri B."/>
            <person name="Billiau K."/>
            <person name="Bonnet E."/>
            <person name="Bothwell J.H."/>
            <person name="Bowler C."/>
            <person name="Boyen C."/>
            <person name="Brownlee C."/>
            <person name="Carrano C.J."/>
            <person name="Charrier B."/>
            <person name="Cho G.Y."/>
            <person name="Coelho S.M."/>
            <person name="Collen J."/>
            <person name="Corre E."/>
            <person name="Da Silva C."/>
            <person name="Delage L."/>
            <person name="Delaroque N."/>
            <person name="Dittami S.M."/>
            <person name="Doulbeau S."/>
            <person name="Elias M."/>
            <person name="Farnham G."/>
            <person name="Gachon C.M."/>
            <person name="Gschloessl B."/>
            <person name="Heesch S."/>
            <person name="Jabbari K."/>
            <person name="Jubin C."/>
            <person name="Kawai H."/>
            <person name="Kimura K."/>
            <person name="Kloareg B."/>
            <person name="Kupper F.C."/>
            <person name="Lang D."/>
            <person name="Le Bail A."/>
            <person name="Leblanc C."/>
            <person name="Lerouge P."/>
            <person name="Lohr M."/>
            <person name="Lopez P.J."/>
            <person name="Martens C."/>
            <person name="Maumus F."/>
            <person name="Michel G."/>
            <person name="Miranda-Saavedra D."/>
            <person name="Morales J."/>
            <person name="Moreau H."/>
            <person name="Motomura T."/>
            <person name="Nagasato C."/>
            <person name="Napoli C.A."/>
            <person name="Nelson D.R."/>
            <person name="Nyvall-Collen P."/>
            <person name="Peters A.F."/>
            <person name="Pommier C."/>
            <person name="Potin P."/>
            <person name="Poulain J."/>
            <person name="Quesneville H."/>
            <person name="Read B."/>
            <person name="Rensing S.A."/>
            <person name="Ritter A."/>
            <person name="Rousvoal S."/>
            <person name="Samanta M."/>
            <person name="Samson G."/>
            <person name="Schroeder D.C."/>
            <person name="Segurens B."/>
            <person name="Strittmatter M."/>
            <person name="Tonon T."/>
            <person name="Tregear J.W."/>
            <person name="Valentin K."/>
            <person name="von Dassow P."/>
            <person name="Yamagishi T."/>
            <person name="Van de Peer Y."/>
            <person name="Wincker P."/>
        </authorList>
    </citation>
    <scope>NUCLEOTIDE SEQUENCE [LARGE SCALE GENOMIC DNA]</scope>
    <source>
        <strain evidence="5">Ec32 / CCAP1310/4</strain>
    </source>
</reference>
<evidence type="ECO:0000256" key="2">
    <source>
        <dbReference type="SAM" id="MobiDB-lite"/>
    </source>
</evidence>
<dbReference type="Pfam" id="PF00923">
    <property type="entry name" value="TAL_FSA"/>
    <property type="match status" value="1"/>
</dbReference>
<evidence type="ECO:0000313" key="5">
    <source>
        <dbReference type="Proteomes" id="UP000002630"/>
    </source>
</evidence>
<dbReference type="PROSITE" id="PS01054">
    <property type="entry name" value="TRANSALDOLASE_1"/>
    <property type="match status" value="1"/>
</dbReference>
<evidence type="ECO:0000313" key="4">
    <source>
        <dbReference type="EMBL" id="CBN79725.1"/>
    </source>
</evidence>
<dbReference type="eggNOG" id="KOG2772">
    <property type="taxonomic scope" value="Eukaryota"/>
</dbReference>
<organism evidence="4 5">
    <name type="scientific">Ectocarpus siliculosus</name>
    <name type="common">Brown alga</name>
    <name type="synonym">Conferva siliculosa</name>
    <dbReference type="NCBI Taxonomy" id="2880"/>
    <lineage>
        <taxon>Eukaryota</taxon>
        <taxon>Sar</taxon>
        <taxon>Stramenopiles</taxon>
        <taxon>Ochrophyta</taxon>
        <taxon>PX clade</taxon>
        <taxon>Phaeophyceae</taxon>
        <taxon>Ectocarpales</taxon>
        <taxon>Ectocarpaceae</taxon>
        <taxon>Ectocarpus</taxon>
    </lineage>
</organism>
<dbReference type="InParanoid" id="D8LMM8"/>
<dbReference type="GO" id="GO:0005975">
    <property type="term" value="P:carbohydrate metabolic process"/>
    <property type="evidence" value="ECO:0007669"/>
    <property type="project" value="InterPro"/>
</dbReference>
<dbReference type="PANTHER" id="PTHR10683">
    <property type="entry name" value="TRANSALDOLASE"/>
    <property type="match status" value="1"/>
</dbReference>
<gene>
    <name evidence="4" type="ORF">Esi_0401_0019</name>
</gene>